<dbReference type="InterPro" id="IPR050688">
    <property type="entry name" value="Zinc_finger/UBP_domain"/>
</dbReference>
<organism evidence="7 8">
    <name type="scientific">Ditylenchus dipsaci</name>
    <dbReference type="NCBI Taxonomy" id="166011"/>
    <lineage>
        <taxon>Eukaryota</taxon>
        <taxon>Metazoa</taxon>
        <taxon>Ecdysozoa</taxon>
        <taxon>Nematoda</taxon>
        <taxon>Chromadorea</taxon>
        <taxon>Rhabditida</taxon>
        <taxon>Tylenchina</taxon>
        <taxon>Tylenchomorpha</taxon>
        <taxon>Sphaerularioidea</taxon>
        <taxon>Anguinidae</taxon>
        <taxon>Anguininae</taxon>
        <taxon>Ditylenchus</taxon>
    </lineage>
</organism>
<feature type="domain" description="C2H2-type" evidence="6">
    <location>
        <begin position="37"/>
        <end position="61"/>
    </location>
</feature>
<keyword evidence="1" id="KW-0479">Metal-binding</keyword>
<evidence type="ECO:0000256" key="5">
    <source>
        <dbReference type="SAM" id="MobiDB-lite"/>
    </source>
</evidence>
<dbReference type="WBParaSite" id="jg9322">
    <property type="protein sequence ID" value="jg9322"/>
    <property type="gene ID" value="jg9322"/>
</dbReference>
<evidence type="ECO:0000256" key="3">
    <source>
        <dbReference type="ARBA" id="ARBA00022771"/>
    </source>
</evidence>
<dbReference type="GO" id="GO:0010468">
    <property type="term" value="P:regulation of gene expression"/>
    <property type="evidence" value="ECO:0007669"/>
    <property type="project" value="TreeGrafter"/>
</dbReference>
<keyword evidence="4" id="KW-0862">Zinc</keyword>
<dbReference type="SMART" id="SM00355">
    <property type="entry name" value="ZnF_C2H2"/>
    <property type="match status" value="4"/>
</dbReference>
<feature type="domain" description="C2H2-type" evidence="6">
    <location>
        <begin position="67"/>
        <end position="92"/>
    </location>
</feature>
<evidence type="ECO:0000313" key="8">
    <source>
        <dbReference type="WBParaSite" id="jg9322"/>
    </source>
</evidence>
<evidence type="ECO:0000256" key="1">
    <source>
        <dbReference type="ARBA" id="ARBA00022723"/>
    </source>
</evidence>
<evidence type="ECO:0000256" key="2">
    <source>
        <dbReference type="ARBA" id="ARBA00022737"/>
    </source>
</evidence>
<dbReference type="PANTHER" id="PTHR24403:SF67">
    <property type="entry name" value="FI01116P-RELATED"/>
    <property type="match status" value="1"/>
</dbReference>
<accession>A0A915ETE8</accession>
<keyword evidence="2" id="KW-0677">Repeat</keyword>
<dbReference type="GO" id="GO:0008270">
    <property type="term" value="F:zinc ion binding"/>
    <property type="evidence" value="ECO:0007669"/>
    <property type="project" value="UniProtKB-KW"/>
</dbReference>
<dbReference type="GO" id="GO:0005634">
    <property type="term" value="C:nucleus"/>
    <property type="evidence" value="ECO:0007669"/>
    <property type="project" value="TreeGrafter"/>
</dbReference>
<feature type="region of interest" description="Disordered" evidence="5">
    <location>
        <begin position="1"/>
        <end position="22"/>
    </location>
</feature>
<keyword evidence="7" id="KW-1185">Reference proteome</keyword>
<evidence type="ECO:0000259" key="6">
    <source>
        <dbReference type="SMART" id="SM00355"/>
    </source>
</evidence>
<dbReference type="InterPro" id="IPR013087">
    <property type="entry name" value="Znf_C2H2_type"/>
</dbReference>
<name>A0A915ETE8_9BILA</name>
<feature type="domain" description="C2H2-type" evidence="6">
    <location>
        <begin position="240"/>
        <end position="265"/>
    </location>
</feature>
<feature type="domain" description="C2H2-type" evidence="6">
    <location>
        <begin position="210"/>
        <end position="234"/>
    </location>
</feature>
<evidence type="ECO:0000313" key="7">
    <source>
        <dbReference type="Proteomes" id="UP000887574"/>
    </source>
</evidence>
<dbReference type="PANTHER" id="PTHR24403">
    <property type="entry name" value="ZINC FINGER PROTEIN"/>
    <property type="match status" value="1"/>
</dbReference>
<sequence length="300" mass="34461">MNESNEDYNPGNSHARSDPAWSRSLGSIVKPKKIQRIKCRKCNEMVNITGGCLMHHVNTRHLKLPLFRCTQCPKDFFEVSNTSVLKHMRLNHNSDTSFRCLFRAKEERSRIRKMKRYMEKKNAAAAHLLSGAASHPKPAVMIPSTIQRLMQETEDYQPDFPSSSSSSVMNSMPPSPYIDPYKPFPNFSAQLASLNNNNGPSAHISNEDRAQCRVCGERVWNRITNRLNHVNTRHLHIPLYQCKLCGKSFESFSRSAVYSHITFAHKEIVEDRKEAIEENIVSMKDANAERLQDECNNYFM</sequence>
<dbReference type="Gene3D" id="3.30.160.60">
    <property type="entry name" value="Classic Zinc Finger"/>
    <property type="match status" value="2"/>
</dbReference>
<protein>
    <submittedName>
        <fullName evidence="8">C2H2-type domain-containing protein</fullName>
    </submittedName>
</protein>
<dbReference type="Proteomes" id="UP000887574">
    <property type="component" value="Unplaced"/>
</dbReference>
<dbReference type="AlphaFoldDB" id="A0A915ETE8"/>
<evidence type="ECO:0000256" key="4">
    <source>
        <dbReference type="ARBA" id="ARBA00022833"/>
    </source>
</evidence>
<reference evidence="8" key="1">
    <citation type="submission" date="2022-11" db="UniProtKB">
        <authorList>
            <consortium name="WormBaseParasite"/>
        </authorList>
    </citation>
    <scope>IDENTIFICATION</scope>
</reference>
<proteinExistence type="predicted"/>
<keyword evidence="3" id="KW-0863">Zinc-finger</keyword>